<evidence type="ECO:0000313" key="2">
    <source>
        <dbReference type="Proteomes" id="UP000183832"/>
    </source>
</evidence>
<name>A0A1J1IDZ0_9DIPT</name>
<accession>A0A1J1IDZ0</accession>
<gene>
    <name evidence="1" type="ORF">CLUMA_CG011151</name>
</gene>
<dbReference type="EMBL" id="CVRI01000047">
    <property type="protein sequence ID" value="CRK97772.1"/>
    <property type="molecule type" value="Genomic_DNA"/>
</dbReference>
<reference evidence="1 2" key="1">
    <citation type="submission" date="2015-04" db="EMBL/GenBank/DDBJ databases">
        <authorList>
            <person name="Syromyatnikov M.Y."/>
            <person name="Popov V.N."/>
        </authorList>
    </citation>
    <scope>NUCLEOTIDE SEQUENCE [LARGE SCALE GENOMIC DNA]</scope>
</reference>
<proteinExistence type="predicted"/>
<protein>
    <submittedName>
        <fullName evidence="1">CLUMA_CG011151, isoform A</fullName>
    </submittedName>
</protein>
<dbReference type="Proteomes" id="UP000183832">
    <property type="component" value="Unassembled WGS sequence"/>
</dbReference>
<dbReference type="AlphaFoldDB" id="A0A1J1IDZ0"/>
<organism evidence="1 2">
    <name type="scientific">Clunio marinus</name>
    <dbReference type="NCBI Taxonomy" id="568069"/>
    <lineage>
        <taxon>Eukaryota</taxon>
        <taxon>Metazoa</taxon>
        <taxon>Ecdysozoa</taxon>
        <taxon>Arthropoda</taxon>
        <taxon>Hexapoda</taxon>
        <taxon>Insecta</taxon>
        <taxon>Pterygota</taxon>
        <taxon>Neoptera</taxon>
        <taxon>Endopterygota</taxon>
        <taxon>Diptera</taxon>
        <taxon>Nematocera</taxon>
        <taxon>Chironomoidea</taxon>
        <taxon>Chironomidae</taxon>
        <taxon>Clunio</taxon>
    </lineage>
</organism>
<keyword evidence="2" id="KW-1185">Reference proteome</keyword>
<evidence type="ECO:0000313" key="1">
    <source>
        <dbReference type="EMBL" id="CRK97772.1"/>
    </source>
</evidence>
<sequence>MKNKRHDMDASNSYFKKVRRNCSKKKTLLSMLFYGYCDTKSQRPISLVRPKSRHTPTLRLCSTITETERNKSTESAQKHPNE</sequence>